<feature type="transmembrane region" description="Helical" evidence="5">
    <location>
        <begin position="27"/>
        <end position="46"/>
    </location>
</feature>
<evidence type="ECO:0000256" key="5">
    <source>
        <dbReference type="SAM" id="Phobius"/>
    </source>
</evidence>
<keyword evidence="3 5" id="KW-1133">Transmembrane helix</keyword>
<organism evidence="7 8">
    <name type="scientific">Tessaracoccus palaemonis</name>
    <dbReference type="NCBI Taxonomy" id="2829499"/>
    <lineage>
        <taxon>Bacteria</taxon>
        <taxon>Bacillati</taxon>
        <taxon>Actinomycetota</taxon>
        <taxon>Actinomycetes</taxon>
        <taxon>Propionibacteriales</taxon>
        <taxon>Propionibacteriaceae</taxon>
        <taxon>Tessaracoccus</taxon>
    </lineage>
</organism>
<name>A0ABX8SHX8_9ACTN</name>
<evidence type="ECO:0000259" key="6">
    <source>
        <dbReference type="Pfam" id="PF12698"/>
    </source>
</evidence>
<keyword evidence="4 5" id="KW-0472">Membrane</keyword>
<feature type="transmembrane region" description="Helical" evidence="5">
    <location>
        <begin position="619"/>
        <end position="642"/>
    </location>
</feature>
<gene>
    <name evidence="7" type="ORF">KDB89_00440</name>
</gene>
<reference evidence="7 8" key="1">
    <citation type="submission" date="2021-07" db="EMBL/GenBank/DDBJ databases">
        <title>complete genome sequencing of Tessaracoccus sp.J1M15.</title>
        <authorList>
            <person name="Bae J.-W."/>
            <person name="Kim D.-y."/>
        </authorList>
    </citation>
    <scope>NUCLEOTIDE SEQUENCE [LARGE SCALE GENOMIC DNA]</scope>
    <source>
        <strain evidence="7 8">J1M15</strain>
    </source>
</reference>
<dbReference type="InterPro" id="IPR023908">
    <property type="entry name" value="xxxLxxG_rpt"/>
</dbReference>
<feature type="domain" description="ABC-2 type transporter transmembrane" evidence="6">
    <location>
        <begin position="484"/>
        <end position="693"/>
    </location>
</feature>
<evidence type="ECO:0000256" key="2">
    <source>
        <dbReference type="ARBA" id="ARBA00022692"/>
    </source>
</evidence>
<evidence type="ECO:0000313" key="8">
    <source>
        <dbReference type="Proteomes" id="UP000824504"/>
    </source>
</evidence>
<dbReference type="InterPro" id="IPR051328">
    <property type="entry name" value="T7SS_ABC-Transporter"/>
</dbReference>
<dbReference type="InterPro" id="IPR017500">
    <property type="entry name" value="Phage_infect_YhgE_N"/>
</dbReference>
<accession>A0ABX8SHX8</accession>
<evidence type="ECO:0000256" key="3">
    <source>
        <dbReference type="ARBA" id="ARBA00022989"/>
    </source>
</evidence>
<feature type="transmembrane region" description="Helical" evidence="5">
    <location>
        <begin position="564"/>
        <end position="586"/>
    </location>
</feature>
<dbReference type="PANTHER" id="PTHR43077:SF5">
    <property type="entry name" value="PHAGE INFECTION PROTEIN"/>
    <property type="match status" value="1"/>
</dbReference>
<protein>
    <submittedName>
        <fullName evidence="7">YhgE/Pip domain-containing protein</fullName>
    </submittedName>
</protein>
<feature type="transmembrane region" description="Helical" evidence="5">
    <location>
        <begin position="592"/>
        <end position="612"/>
    </location>
</feature>
<sequence>MPDLDRNNPLTLARFEIKRFRGPLPRLALAFILLIPMLYGCIYLAGNWDPYGRLDNVPVAIVNHDEPTTFNGKDIHAGQDFVDSLHDAGTFKFTDTTEQEAADGLARGDYYLVITVPKSFSVDLTSGDSDNPQRAQIMLRRNDANGFVIGTITNSAQTSIAKAIDETAVKSYFEAVFANLATIRESLVEAADGAQQLDDGLATAHDGSTKLADGAKDAVTGADKLNTGAAQLATGASTASDGASTLTSGLGDLNDGASRLADGSKQVADGTQTLADTLDPVLTLAADRLPDIQDAVTGAADAAADLSNTVATGSSSIADVSGDISDAVDQLGADNPGLSSDANYKELQRLADTLANRADTAADHATTIADAVNDADKALDNAGDLSAKASEAQSKIDQLNDGAQQVADGASDLSDGASQAYSGAKTLNSGLGDLDAGAQKLATGTDTLTDGLHTLSDGATSLDDGIAQLADGAETLATGLSSGVKQIPVLTDDEETDAVSVLSAPVDVSMTVDNPATYYGRGLAPMFFSIALWVMGISAFFLVRPITGRILASRGSNLRVGVTAWLTLGALSVVASWIMLAVAWIGLGLDPIHPWLTILLVTLVALAFSAVAHLMRTSFGLVATAVMLVLLILQLSSAGGTYPPELLPPLFSTIGHFMPMTYTIDAFRIAISGGLMTKFLRDIALLLVLFGSCIGLLMLVVHRRRRFSMTDLHPPFD</sequence>
<feature type="transmembrane region" description="Helical" evidence="5">
    <location>
        <begin position="683"/>
        <end position="701"/>
    </location>
</feature>
<evidence type="ECO:0000256" key="1">
    <source>
        <dbReference type="ARBA" id="ARBA00004141"/>
    </source>
</evidence>
<comment type="subcellular location">
    <subcellularLocation>
        <location evidence="1">Membrane</location>
        <topology evidence="1">Multi-pass membrane protein</topology>
    </subcellularLocation>
</comment>
<keyword evidence="8" id="KW-1185">Reference proteome</keyword>
<dbReference type="RefSeq" id="WP_219082431.1">
    <property type="nucleotide sequence ID" value="NZ_CP079216.1"/>
</dbReference>
<dbReference type="NCBIfam" id="TIGR03062">
    <property type="entry name" value="pip_yhgE_Cterm"/>
    <property type="match status" value="1"/>
</dbReference>
<dbReference type="NCBIfam" id="TIGR03061">
    <property type="entry name" value="pip_yhgE_Nterm"/>
    <property type="match status" value="1"/>
</dbReference>
<dbReference type="NCBIfam" id="TIGR03057">
    <property type="entry name" value="xxxLxxG_by_4"/>
    <property type="match status" value="6"/>
</dbReference>
<feature type="domain" description="ABC-2 type transporter transmembrane" evidence="6">
    <location>
        <begin position="31"/>
        <end position="167"/>
    </location>
</feature>
<proteinExistence type="predicted"/>
<evidence type="ECO:0000313" key="7">
    <source>
        <dbReference type="EMBL" id="QXT62997.1"/>
    </source>
</evidence>
<dbReference type="PANTHER" id="PTHR43077">
    <property type="entry name" value="TRANSPORT PERMEASE YVFS-RELATED"/>
    <property type="match status" value="1"/>
</dbReference>
<dbReference type="EMBL" id="CP079216">
    <property type="protein sequence ID" value="QXT62997.1"/>
    <property type="molecule type" value="Genomic_DNA"/>
</dbReference>
<dbReference type="InterPro" id="IPR013525">
    <property type="entry name" value="ABC2_TM"/>
</dbReference>
<dbReference type="Proteomes" id="UP000824504">
    <property type="component" value="Chromosome"/>
</dbReference>
<dbReference type="InterPro" id="IPR017501">
    <property type="entry name" value="Phage_infect_YhgE_C"/>
</dbReference>
<keyword evidence="2 5" id="KW-0812">Transmembrane</keyword>
<feature type="transmembrane region" description="Helical" evidence="5">
    <location>
        <begin position="523"/>
        <end position="543"/>
    </location>
</feature>
<dbReference type="Pfam" id="PF12698">
    <property type="entry name" value="ABC2_membrane_3"/>
    <property type="match status" value="2"/>
</dbReference>
<evidence type="ECO:0000256" key="4">
    <source>
        <dbReference type="ARBA" id="ARBA00023136"/>
    </source>
</evidence>